<gene>
    <name evidence="2" type="ORF">MNB_ARC-1_501</name>
</gene>
<dbReference type="EMBL" id="UOYO01000026">
    <property type="protein sequence ID" value="VAY87608.1"/>
    <property type="molecule type" value="Genomic_DNA"/>
</dbReference>
<name>A0A3B1DXM4_9ZZZZ</name>
<sequence>MLVKIKQKEFRIKKLIMQKYNQNISIPIIISSKMQNSLFGMAIYDKDNIRIVLNKDRFQESEQYMIDYVLPHEYAHVLMFIFNDFTKKNSGHSKRWQNICLQLEGKKCDRFVKDNDILMGKIGTIY</sequence>
<evidence type="ECO:0000313" key="2">
    <source>
        <dbReference type="EMBL" id="VAY87608.1"/>
    </source>
</evidence>
<proteinExistence type="predicted"/>
<feature type="domain" description="SprT-like" evidence="1">
    <location>
        <begin position="17"/>
        <end position="105"/>
    </location>
</feature>
<evidence type="ECO:0000259" key="1">
    <source>
        <dbReference type="Pfam" id="PF10263"/>
    </source>
</evidence>
<accession>A0A3B1DXM4</accession>
<dbReference type="GO" id="GO:0006950">
    <property type="term" value="P:response to stress"/>
    <property type="evidence" value="ECO:0007669"/>
    <property type="project" value="UniProtKB-ARBA"/>
</dbReference>
<protein>
    <recommendedName>
        <fullName evidence="1">SprT-like domain-containing protein</fullName>
    </recommendedName>
</protein>
<dbReference type="InterPro" id="IPR006640">
    <property type="entry name" value="SprT-like_domain"/>
</dbReference>
<dbReference type="Pfam" id="PF10263">
    <property type="entry name" value="SprT-like"/>
    <property type="match status" value="1"/>
</dbReference>
<organism evidence="2">
    <name type="scientific">hydrothermal vent metagenome</name>
    <dbReference type="NCBI Taxonomy" id="652676"/>
    <lineage>
        <taxon>unclassified sequences</taxon>
        <taxon>metagenomes</taxon>
        <taxon>ecological metagenomes</taxon>
    </lineage>
</organism>
<dbReference type="AlphaFoldDB" id="A0A3B1DXM4"/>
<reference evidence="2" key="1">
    <citation type="submission" date="2018-10" db="EMBL/GenBank/DDBJ databases">
        <authorList>
            <person name="Aoki K."/>
        </authorList>
    </citation>
    <scope>NUCLEOTIDE SEQUENCE</scope>
</reference>